<feature type="transmembrane region" description="Helical" evidence="11">
    <location>
        <begin position="230"/>
        <end position="254"/>
    </location>
</feature>
<evidence type="ECO:0000256" key="8">
    <source>
        <dbReference type="ARBA" id="ARBA00023157"/>
    </source>
</evidence>
<comment type="caution">
    <text evidence="13">The sequence shown here is derived from an EMBL/GenBank/DDBJ whole genome shotgun (WGS) entry which is preliminary data.</text>
</comment>
<feature type="domain" description="Vitamin K epoxide reductase" evidence="12">
    <location>
        <begin position="70"/>
        <end position="211"/>
    </location>
</feature>
<sequence length="261" mass="28225">MPHSPTDPPAALTNVANQGDPGDEELVRSDDLDDAELDDLDDLDDEDLDDLAAARPRAWSSVPGSEGPFPRLLPLLYVIGGAIGLAAAFVLMVEKIELLINPKYVPSCNLNPIISCGSVMKTDQAAAFGFPNPLLGVAGFAVVLAVGAALLAGATFRRWFWLGLQAGTVLGVIFVHWLMYQTLYRIGAVCPYCVVVWFVTIPTFLYTTLHNLDRGNLPVGAAGRKVAGVLTRYHATILTAWIMVILVLIGGRFWSYWSTLL</sequence>
<dbReference type="Gene3D" id="1.20.1440.130">
    <property type="entry name" value="VKOR domain"/>
    <property type="match status" value="1"/>
</dbReference>
<feature type="region of interest" description="Disordered" evidence="10">
    <location>
        <begin position="1"/>
        <end position="43"/>
    </location>
</feature>
<evidence type="ECO:0000256" key="7">
    <source>
        <dbReference type="ARBA" id="ARBA00023136"/>
    </source>
</evidence>
<gene>
    <name evidence="13" type="ORF">F4554_005319</name>
</gene>
<protein>
    <submittedName>
        <fullName evidence="13">Putative membrane protein</fullName>
    </submittedName>
</protein>
<keyword evidence="14" id="KW-1185">Reference proteome</keyword>
<evidence type="ECO:0000256" key="9">
    <source>
        <dbReference type="ARBA" id="ARBA00023284"/>
    </source>
</evidence>
<evidence type="ECO:0000256" key="11">
    <source>
        <dbReference type="SAM" id="Phobius"/>
    </source>
</evidence>
<dbReference type="RefSeq" id="WP_179790071.1">
    <property type="nucleotide sequence ID" value="NZ_BAAARR010000021.1"/>
</dbReference>
<dbReference type="GO" id="GO:0048038">
    <property type="term" value="F:quinone binding"/>
    <property type="evidence" value="ECO:0007669"/>
    <property type="project" value="UniProtKB-KW"/>
</dbReference>
<feature type="transmembrane region" description="Helical" evidence="11">
    <location>
        <begin position="159"/>
        <end position="180"/>
    </location>
</feature>
<keyword evidence="9" id="KW-0676">Redox-active center</keyword>
<feature type="compositionally biased region" description="Acidic residues" evidence="10">
    <location>
        <begin position="31"/>
        <end position="43"/>
    </location>
</feature>
<evidence type="ECO:0000256" key="3">
    <source>
        <dbReference type="ARBA" id="ARBA00022692"/>
    </source>
</evidence>
<evidence type="ECO:0000256" key="5">
    <source>
        <dbReference type="ARBA" id="ARBA00022989"/>
    </source>
</evidence>
<evidence type="ECO:0000256" key="4">
    <source>
        <dbReference type="ARBA" id="ARBA00022719"/>
    </source>
</evidence>
<dbReference type="GO" id="GO:0016491">
    <property type="term" value="F:oxidoreductase activity"/>
    <property type="evidence" value="ECO:0007669"/>
    <property type="project" value="UniProtKB-KW"/>
</dbReference>
<evidence type="ECO:0000256" key="6">
    <source>
        <dbReference type="ARBA" id="ARBA00023002"/>
    </source>
</evidence>
<feature type="transmembrane region" description="Helical" evidence="11">
    <location>
        <begin position="186"/>
        <end position="209"/>
    </location>
</feature>
<dbReference type="SMART" id="SM00756">
    <property type="entry name" value="VKc"/>
    <property type="match status" value="1"/>
</dbReference>
<dbReference type="Pfam" id="PF07884">
    <property type="entry name" value="VKOR"/>
    <property type="match status" value="1"/>
</dbReference>
<evidence type="ECO:0000313" key="14">
    <source>
        <dbReference type="Proteomes" id="UP000579605"/>
    </source>
</evidence>
<dbReference type="AlphaFoldDB" id="A0A852ZHS1"/>
<reference evidence="13 14" key="1">
    <citation type="submission" date="2020-07" db="EMBL/GenBank/DDBJ databases">
        <title>Sequencing the genomes of 1000 actinobacteria strains.</title>
        <authorList>
            <person name="Klenk H.-P."/>
        </authorList>
    </citation>
    <scope>NUCLEOTIDE SEQUENCE [LARGE SCALE GENOMIC DNA]</scope>
    <source>
        <strain evidence="13 14">DSM 18448</strain>
    </source>
</reference>
<dbReference type="InterPro" id="IPR012932">
    <property type="entry name" value="VKOR"/>
</dbReference>
<keyword evidence="5 11" id="KW-1133">Transmembrane helix</keyword>
<comment type="subcellular location">
    <subcellularLocation>
        <location evidence="1">Membrane</location>
        <topology evidence="1">Multi-pass membrane protein</topology>
    </subcellularLocation>
</comment>
<dbReference type="Proteomes" id="UP000579605">
    <property type="component" value="Unassembled WGS sequence"/>
</dbReference>
<feature type="transmembrane region" description="Helical" evidence="11">
    <location>
        <begin position="134"/>
        <end position="152"/>
    </location>
</feature>
<evidence type="ECO:0000256" key="10">
    <source>
        <dbReference type="SAM" id="MobiDB-lite"/>
    </source>
</evidence>
<comment type="similarity">
    <text evidence="2">Belongs to the VKOR family.</text>
</comment>
<dbReference type="EMBL" id="JACBZH010000001">
    <property type="protein sequence ID" value="NYH92681.1"/>
    <property type="molecule type" value="Genomic_DNA"/>
</dbReference>
<keyword evidence="7 11" id="KW-0472">Membrane</keyword>
<name>A0A852ZHS1_9ACTN</name>
<accession>A0A852ZHS1</accession>
<dbReference type="CDD" id="cd12922">
    <property type="entry name" value="VKOR_5"/>
    <property type="match status" value="1"/>
</dbReference>
<evidence type="ECO:0000256" key="1">
    <source>
        <dbReference type="ARBA" id="ARBA00004141"/>
    </source>
</evidence>
<feature type="transmembrane region" description="Helical" evidence="11">
    <location>
        <begin position="75"/>
        <end position="93"/>
    </location>
</feature>
<dbReference type="GO" id="GO:0016020">
    <property type="term" value="C:membrane"/>
    <property type="evidence" value="ECO:0007669"/>
    <property type="project" value="UniProtKB-SubCell"/>
</dbReference>
<keyword evidence="6" id="KW-0560">Oxidoreductase</keyword>
<dbReference type="InterPro" id="IPR041714">
    <property type="entry name" value="VKOR_Actinobacteria"/>
</dbReference>
<keyword evidence="3 11" id="KW-0812">Transmembrane</keyword>
<proteinExistence type="inferred from homology"/>
<keyword evidence="8" id="KW-1015">Disulfide bond</keyword>
<evidence type="ECO:0000313" key="13">
    <source>
        <dbReference type="EMBL" id="NYH92681.1"/>
    </source>
</evidence>
<evidence type="ECO:0000256" key="2">
    <source>
        <dbReference type="ARBA" id="ARBA00006214"/>
    </source>
</evidence>
<organism evidence="13 14">
    <name type="scientific">Actinopolymorpha rutila</name>
    <dbReference type="NCBI Taxonomy" id="446787"/>
    <lineage>
        <taxon>Bacteria</taxon>
        <taxon>Bacillati</taxon>
        <taxon>Actinomycetota</taxon>
        <taxon>Actinomycetes</taxon>
        <taxon>Propionibacteriales</taxon>
        <taxon>Actinopolymorphaceae</taxon>
        <taxon>Actinopolymorpha</taxon>
    </lineage>
</organism>
<evidence type="ECO:0000259" key="12">
    <source>
        <dbReference type="SMART" id="SM00756"/>
    </source>
</evidence>
<dbReference type="InterPro" id="IPR038354">
    <property type="entry name" value="VKOR_sf"/>
</dbReference>
<keyword evidence="4" id="KW-0874">Quinone</keyword>